<keyword evidence="3" id="KW-1185">Reference proteome</keyword>
<dbReference type="Proteomes" id="UP000051084">
    <property type="component" value="Unassembled WGS sequence"/>
</dbReference>
<accession>A0A0R1UWL6</accession>
<name>A0A0R1UWL6_9LACO</name>
<evidence type="ECO:0000313" key="2">
    <source>
        <dbReference type="EMBL" id="KRL95962.1"/>
    </source>
</evidence>
<dbReference type="OrthoDB" id="350573at2"/>
<dbReference type="InterPro" id="IPR011379">
    <property type="entry name" value="MazG-related_GP37"/>
</dbReference>
<dbReference type="GO" id="GO:0016787">
    <property type="term" value="F:hydrolase activity"/>
    <property type="evidence" value="ECO:0007669"/>
    <property type="project" value="UniProtKB-KW"/>
</dbReference>
<evidence type="ECO:0000313" key="3">
    <source>
        <dbReference type="Proteomes" id="UP000051084"/>
    </source>
</evidence>
<dbReference type="SUPFAM" id="SSF101386">
    <property type="entry name" value="all-alpha NTP pyrophosphatases"/>
    <property type="match status" value="1"/>
</dbReference>
<dbReference type="PIRSF" id="PIRSF006639">
    <property type="entry name" value="UCP006639_pph"/>
    <property type="match status" value="1"/>
</dbReference>
<proteinExistence type="predicted"/>
<dbReference type="CDD" id="cd11541">
    <property type="entry name" value="NTP-PPase_u4"/>
    <property type="match status" value="1"/>
</dbReference>
<dbReference type="InterPro" id="IPR004518">
    <property type="entry name" value="MazG-like_dom"/>
</dbReference>
<comment type="caution">
    <text evidence="2">The sequence shown here is derived from an EMBL/GenBank/DDBJ whole genome shotgun (WGS) entry which is preliminary data.</text>
</comment>
<reference evidence="2 3" key="1">
    <citation type="journal article" date="2015" name="Genome Announc.">
        <title>Expanding the biotechnology potential of lactobacilli through comparative genomics of 213 strains and associated genera.</title>
        <authorList>
            <person name="Sun Z."/>
            <person name="Harris H.M."/>
            <person name="McCann A."/>
            <person name="Guo C."/>
            <person name="Argimon S."/>
            <person name="Zhang W."/>
            <person name="Yang X."/>
            <person name="Jeffery I.B."/>
            <person name="Cooney J.C."/>
            <person name="Kagawa T.F."/>
            <person name="Liu W."/>
            <person name="Song Y."/>
            <person name="Salvetti E."/>
            <person name="Wrobel A."/>
            <person name="Rasinkangas P."/>
            <person name="Parkhill J."/>
            <person name="Rea M.C."/>
            <person name="O'Sullivan O."/>
            <person name="Ritari J."/>
            <person name="Douillard F.P."/>
            <person name="Paul Ross R."/>
            <person name="Yang R."/>
            <person name="Briner A.E."/>
            <person name="Felis G.E."/>
            <person name="de Vos W.M."/>
            <person name="Barrangou R."/>
            <person name="Klaenhammer T.R."/>
            <person name="Caufield P.W."/>
            <person name="Cui Y."/>
            <person name="Zhang H."/>
            <person name="O'Toole P.W."/>
        </authorList>
    </citation>
    <scope>NUCLEOTIDE SEQUENCE [LARGE SCALE GENOMIC DNA]</scope>
    <source>
        <strain evidence="2 3">DSM 18793</strain>
    </source>
</reference>
<dbReference type="AlphaFoldDB" id="A0A0R1UWL6"/>
<dbReference type="Pfam" id="PF03819">
    <property type="entry name" value="MazG"/>
    <property type="match status" value="1"/>
</dbReference>
<dbReference type="STRING" id="417373.GCA_001570685_01104"/>
<dbReference type="Gene3D" id="1.10.287.1080">
    <property type="entry name" value="MazG-like"/>
    <property type="match status" value="1"/>
</dbReference>
<dbReference type="RefSeq" id="WP_054653608.1">
    <property type="nucleotide sequence ID" value="NZ_AZGC01000014.1"/>
</dbReference>
<keyword evidence="2" id="KW-0378">Hydrolase</keyword>
<gene>
    <name evidence="2" type="ORF">FC21_GL000659</name>
</gene>
<evidence type="ECO:0000259" key="1">
    <source>
        <dbReference type="Pfam" id="PF03819"/>
    </source>
</evidence>
<dbReference type="PATRIC" id="fig|1423742.4.peg.689"/>
<dbReference type="EMBL" id="AZGC01000014">
    <property type="protein sequence ID" value="KRL95962.1"/>
    <property type="molecule type" value="Genomic_DNA"/>
</dbReference>
<organism evidence="2 3">
    <name type="scientific">Limosilactobacillus equigenerosi DSM 18793 = JCM 14505</name>
    <dbReference type="NCBI Taxonomy" id="1423742"/>
    <lineage>
        <taxon>Bacteria</taxon>
        <taxon>Bacillati</taxon>
        <taxon>Bacillota</taxon>
        <taxon>Bacilli</taxon>
        <taxon>Lactobacillales</taxon>
        <taxon>Lactobacillaceae</taxon>
        <taxon>Limosilactobacillus</taxon>
    </lineage>
</organism>
<sequence length="99" mass="11345">MEFNEYQDAAKRTLYGTEQVLTNCAMGLAGETGQVVDLVKDYTFKGHPLDREQLVHELGDVMWYLSQIAEWADIPFDEVASKNIETLNRRYPNGFNKQA</sequence>
<feature type="domain" description="NTP pyrophosphohydrolase MazG-like" evidence="1">
    <location>
        <begin position="25"/>
        <end position="95"/>
    </location>
</feature>
<protein>
    <submittedName>
        <fullName evidence="2">MazG nucleotide pyrophosphohydrolase</fullName>
    </submittedName>
</protein>